<comment type="caution">
    <text evidence="1">The sequence shown here is derived from an EMBL/GenBank/DDBJ whole genome shotgun (WGS) entry which is preliminary data.</text>
</comment>
<dbReference type="EMBL" id="JARBJD010000129">
    <property type="protein sequence ID" value="KAK2950831.1"/>
    <property type="molecule type" value="Genomic_DNA"/>
</dbReference>
<organism evidence="1 2">
    <name type="scientific">Blattamonas nauphoetae</name>
    <dbReference type="NCBI Taxonomy" id="2049346"/>
    <lineage>
        <taxon>Eukaryota</taxon>
        <taxon>Metamonada</taxon>
        <taxon>Preaxostyla</taxon>
        <taxon>Oxymonadida</taxon>
        <taxon>Blattamonas</taxon>
    </lineage>
</organism>
<evidence type="ECO:0000313" key="2">
    <source>
        <dbReference type="Proteomes" id="UP001281761"/>
    </source>
</evidence>
<reference evidence="1 2" key="1">
    <citation type="journal article" date="2022" name="bioRxiv">
        <title>Genomics of Preaxostyla Flagellates Illuminates Evolutionary Transitions and the Path Towards Mitochondrial Loss.</title>
        <authorList>
            <person name="Novak L.V.F."/>
            <person name="Treitli S.C."/>
            <person name="Pyrih J."/>
            <person name="Halakuc P."/>
            <person name="Pipaliya S.V."/>
            <person name="Vacek V."/>
            <person name="Brzon O."/>
            <person name="Soukal P."/>
            <person name="Eme L."/>
            <person name="Dacks J.B."/>
            <person name="Karnkowska A."/>
            <person name="Elias M."/>
            <person name="Hampl V."/>
        </authorList>
    </citation>
    <scope>NUCLEOTIDE SEQUENCE [LARGE SCALE GENOMIC DNA]</scope>
    <source>
        <strain evidence="1">NAU3</strain>
        <tissue evidence="1">Gut</tissue>
    </source>
</reference>
<proteinExistence type="predicted"/>
<evidence type="ECO:0000313" key="1">
    <source>
        <dbReference type="EMBL" id="KAK2950831.1"/>
    </source>
</evidence>
<gene>
    <name evidence="1" type="ORF">BLNAU_14249</name>
</gene>
<protein>
    <submittedName>
        <fullName evidence="1">Uncharacterized protein</fullName>
    </submittedName>
</protein>
<keyword evidence="2" id="KW-1185">Reference proteome</keyword>
<name>A0ABQ9XKP6_9EUKA</name>
<accession>A0ABQ9XKP6</accession>
<sequence>MDSSPFLNWDEKELTTEHEKAVVFGSLAATVKIQPQLDVCLEAKAVQFLKSLSWDGDSADAFLRSVPSSPDDWATTFVQSIVELTSSASQTIVPAAMKLLYDLLWRCSAKTHLDLIKADMIPQIIATLNPLSLSLAETIDIHTHLLLSLRQSLLPSTPFGLAELGIGAGDERQAVYTTILQQVVAPSEKYISHLCVNRYMITNGDMPDYLLTFFAQLLKICAYYQLAMDYVLHMPVVLTIPSCLTFFENAFSIWNFLDRMIDAQQEWTNAKGEERQMGKTVQ</sequence>
<dbReference type="Proteomes" id="UP001281761">
    <property type="component" value="Unassembled WGS sequence"/>
</dbReference>